<dbReference type="EMBL" id="LAZR01061219">
    <property type="protein sequence ID" value="KKK64026.1"/>
    <property type="molecule type" value="Genomic_DNA"/>
</dbReference>
<dbReference type="AlphaFoldDB" id="A0A0F8ZVL7"/>
<gene>
    <name evidence="2" type="ORF">LCGC14_2988370</name>
</gene>
<evidence type="ECO:0000256" key="1">
    <source>
        <dbReference type="SAM" id="MobiDB-lite"/>
    </source>
</evidence>
<reference evidence="2" key="1">
    <citation type="journal article" date="2015" name="Nature">
        <title>Complex archaea that bridge the gap between prokaryotes and eukaryotes.</title>
        <authorList>
            <person name="Spang A."/>
            <person name="Saw J.H."/>
            <person name="Jorgensen S.L."/>
            <person name="Zaremba-Niedzwiedzka K."/>
            <person name="Martijn J."/>
            <person name="Lind A.E."/>
            <person name="van Eijk R."/>
            <person name="Schleper C."/>
            <person name="Guy L."/>
            <person name="Ettema T.J."/>
        </authorList>
    </citation>
    <scope>NUCLEOTIDE SEQUENCE</scope>
</reference>
<accession>A0A0F8ZVL7</accession>
<proteinExistence type="predicted"/>
<comment type="caution">
    <text evidence="2">The sequence shown here is derived from an EMBL/GenBank/DDBJ whole genome shotgun (WGS) entry which is preliminary data.</text>
</comment>
<feature type="region of interest" description="Disordered" evidence="1">
    <location>
        <begin position="111"/>
        <end position="132"/>
    </location>
</feature>
<organism evidence="2">
    <name type="scientific">marine sediment metagenome</name>
    <dbReference type="NCBI Taxonomy" id="412755"/>
    <lineage>
        <taxon>unclassified sequences</taxon>
        <taxon>metagenomes</taxon>
        <taxon>ecological metagenomes</taxon>
    </lineage>
</organism>
<name>A0A0F8ZVL7_9ZZZZ</name>
<evidence type="ECO:0000313" key="2">
    <source>
        <dbReference type="EMBL" id="KKK64026.1"/>
    </source>
</evidence>
<sequence>MKIKTLFLALFLSLAPSIVQAEMKHRVWYMPDGTVRITIPADSACSKNESQASCEKRIFEETGNEIPELKAVLSSGDYEDIDPVLKPDRADREYWRGSKATGIRIDAAAKNAGNQERLKRQADKQSAKDKLKTLGLTDSEIESLLER</sequence>
<protein>
    <submittedName>
        <fullName evidence="2">Uncharacterized protein</fullName>
    </submittedName>
</protein>
<feature type="compositionally biased region" description="Basic and acidic residues" evidence="1">
    <location>
        <begin position="116"/>
        <end position="132"/>
    </location>
</feature>